<dbReference type="EMBL" id="CAFBMW010000004">
    <property type="protein sequence ID" value="CAB4923286.1"/>
    <property type="molecule type" value="Genomic_DNA"/>
</dbReference>
<evidence type="ECO:0000259" key="2">
    <source>
        <dbReference type="PROSITE" id="PS50043"/>
    </source>
</evidence>
<dbReference type="PROSITE" id="PS00622">
    <property type="entry name" value="HTH_LUXR_1"/>
    <property type="match status" value="1"/>
</dbReference>
<dbReference type="SUPFAM" id="SSF46894">
    <property type="entry name" value="C-terminal effector domain of the bipartite response regulators"/>
    <property type="match status" value="1"/>
</dbReference>
<protein>
    <submittedName>
        <fullName evidence="3">Unannotated protein</fullName>
    </submittedName>
</protein>
<dbReference type="Gene3D" id="3.40.50.2300">
    <property type="match status" value="1"/>
</dbReference>
<evidence type="ECO:0000313" key="3">
    <source>
        <dbReference type="EMBL" id="CAB4923286.1"/>
    </source>
</evidence>
<dbReference type="GO" id="GO:0006355">
    <property type="term" value="P:regulation of DNA-templated transcription"/>
    <property type="evidence" value="ECO:0007669"/>
    <property type="project" value="InterPro"/>
</dbReference>
<name>A0A6J7HW55_9ZZZZ</name>
<dbReference type="SMART" id="SM00421">
    <property type="entry name" value="HTH_LUXR"/>
    <property type="match status" value="1"/>
</dbReference>
<dbReference type="GO" id="GO:0003677">
    <property type="term" value="F:DNA binding"/>
    <property type="evidence" value="ECO:0007669"/>
    <property type="project" value="UniProtKB-KW"/>
</dbReference>
<dbReference type="CDD" id="cd06170">
    <property type="entry name" value="LuxR_C_like"/>
    <property type="match status" value="1"/>
</dbReference>
<dbReference type="InterPro" id="IPR039420">
    <property type="entry name" value="WalR-like"/>
</dbReference>
<keyword evidence="1" id="KW-0238">DNA-binding</keyword>
<dbReference type="Pfam" id="PF00196">
    <property type="entry name" value="GerE"/>
    <property type="match status" value="1"/>
</dbReference>
<proteinExistence type="predicted"/>
<reference evidence="3" key="1">
    <citation type="submission" date="2020-05" db="EMBL/GenBank/DDBJ databases">
        <authorList>
            <person name="Chiriac C."/>
            <person name="Salcher M."/>
            <person name="Ghai R."/>
            <person name="Kavagutti S V."/>
        </authorList>
    </citation>
    <scope>NUCLEOTIDE SEQUENCE</scope>
</reference>
<gene>
    <name evidence="3" type="ORF">UFOPK3662_00757</name>
</gene>
<feature type="domain" description="HTH luxR-type" evidence="2">
    <location>
        <begin position="166"/>
        <end position="231"/>
    </location>
</feature>
<accession>A0A6J7HW55</accession>
<dbReference type="PRINTS" id="PR00038">
    <property type="entry name" value="HTHLUXR"/>
</dbReference>
<dbReference type="PANTHER" id="PTHR43214">
    <property type="entry name" value="TWO-COMPONENT RESPONSE REGULATOR"/>
    <property type="match status" value="1"/>
</dbReference>
<sequence>MDGPPSGIGAGAAPATDDRVTTWIVSPHLLVAQAVAAALTSAGAAVAVRPWETVARDAWEDRDTGTTRYVVAIFDGEDSLTVVEEISRLVAVGDVRVAVVAPGQTAIWWGGLLEGGAVDVVTGATSISQLLEVVERLITGDLLMEPARRLALRAAWVQALDSRRLLIALMRTLSPQQMRVLELLAAGQRVVEVAALMDVSVGTVRSHVKALRAKLGARTQLEAVAMLRQVYDAGGTADLVPRPRQAPLVLQGRPRVTAPHR</sequence>
<dbReference type="InterPro" id="IPR016032">
    <property type="entry name" value="Sig_transdc_resp-reg_C-effctor"/>
</dbReference>
<dbReference type="PROSITE" id="PS50043">
    <property type="entry name" value="HTH_LUXR_2"/>
    <property type="match status" value="1"/>
</dbReference>
<organism evidence="3">
    <name type="scientific">freshwater metagenome</name>
    <dbReference type="NCBI Taxonomy" id="449393"/>
    <lineage>
        <taxon>unclassified sequences</taxon>
        <taxon>metagenomes</taxon>
        <taxon>ecological metagenomes</taxon>
    </lineage>
</organism>
<dbReference type="InterPro" id="IPR000792">
    <property type="entry name" value="Tscrpt_reg_LuxR_C"/>
</dbReference>
<dbReference type="AlphaFoldDB" id="A0A6J7HW55"/>
<evidence type="ECO:0000256" key="1">
    <source>
        <dbReference type="ARBA" id="ARBA00023125"/>
    </source>
</evidence>